<evidence type="ECO:0000256" key="2">
    <source>
        <dbReference type="ARBA" id="ARBA00023224"/>
    </source>
</evidence>
<dbReference type="SUPFAM" id="SSF58104">
    <property type="entry name" value="Methyl-accepting chemotaxis protein (MCP) signaling domain"/>
    <property type="match status" value="1"/>
</dbReference>
<dbReference type="EMBL" id="JACVEW010000012">
    <property type="protein sequence ID" value="MBP0048890.1"/>
    <property type="molecule type" value="Genomic_DNA"/>
</dbReference>
<keyword evidence="2 3" id="KW-0807">Transducer</keyword>
<evidence type="ECO:0000259" key="5">
    <source>
        <dbReference type="PROSITE" id="PS50111"/>
    </source>
</evidence>
<feature type="domain" description="Methyl-accepting transducer" evidence="5">
    <location>
        <begin position="28"/>
        <end position="249"/>
    </location>
</feature>
<dbReference type="Gene3D" id="1.20.120.30">
    <property type="entry name" value="Aspartate receptor, ligand-binding domain"/>
    <property type="match status" value="1"/>
</dbReference>
<evidence type="ECO:0000256" key="4">
    <source>
        <dbReference type="SAM" id="Coils"/>
    </source>
</evidence>
<dbReference type="PANTHER" id="PTHR32089:SF70">
    <property type="entry name" value="ENERGY TAXIS MODULATING METHYL ACCEPTING SENSORY TRANSDUCER"/>
    <property type="match status" value="1"/>
</dbReference>
<keyword evidence="7" id="KW-1185">Reference proteome</keyword>
<name>A0ABS3ZB07_9GAMM</name>
<evidence type="ECO:0000313" key="7">
    <source>
        <dbReference type="Proteomes" id="UP000810171"/>
    </source>
</evidence>
<dbReference type="PANTHER" id="PTHR32089">
    <property type="entry name" value="METHYL-ACCEPTING CHEMOTAXIS PROTEIN MCPB"/>
    <property type="match status" value="1"/>
</dbReference>
<evidence type="ECO:0000256" key="1">
    <source>
        <dbReference type="ARBA" id="ARBA00004370"/>
    </source>
</evidence>
<protein>
    <submittedName>
        <fullName evidence="6">CZB domain-containing protein</fullName>
    </submittedName>
</protein>
<reference evidence="6 7" key="1">
    <citation type="submission" date="2020-09" db="EMBL/GenBank/DDBJ databases">
        <authorList>
            <person name="Tanuku N.R.S."/>
        </authorList>
    </citation>
    <scope>NUCLEOTIDE SEQUENCE [LARGE SCALE GENOMIC DNA]</scope>
    <source>
        <strain evidence="6 7">AK62</strain>
    </source>
</reference>
<dbReference type="Pfam" id="PF00015">
    <property type="entry name" value="MCPsignal"/>
    <property type="match status" value="1"/>
</dbReference>
<dbReference type="PROSITE" id="PS50111">
    <property type="entry name" value="CHEMOTAXIS_TRANSDUC_2"/>
    <property type="match status" value="1"/>
</dbReference>
<dbReference type="InterPro" id="IPR025991">
    <property type="entry name" value="Chemoreceptor_zinc-bind_dom"/>
</dbReference>
<keyword evidence="4" id="KW-0175">Coiled coil</keyword>
<comment type="caution">
    <text evidence="6">The sequence shown here is derived from an EMBL/GenBank/DDBJ whole genome shotgun (WGS) entry which is preliminary data.</text>
</comment>
<feature type="coiled-coil region" evidence="4">
    <location>
        <begin position="4"/>
        <end position="49"/>
    </location>
</feature>
<evidence type="ECO:0000256" key="3">
    <source>
        <dbReference type="PROSITE-ProRule" id="PRU00284"/>
    </source>
</evidence>
<evidence type="ECO:0000313" key="6">
    <source>
        <dbReference type="EMBL" id="MBP0048890.1"/>
    </source>
</evidence>
<dbReference type="Pfam" id="PF13682">
    <property type="entry name" value="CZB"/>
    <property type="match status" value="1"/>
</dbReference>
<dbReference type="Gene3D" id="1.10.287.950">
    <property type="entry name" value="Methyl-accepting chemotaxis protein"/>
    <property type="match status" value="1"/>
</dbReference>
<dbReference type="InterPro" id="IPR004089">
    <property type="entry name" value="MCPsignal_dom"/>
</dbReference>
<dbReference type="RefSeq" id="WP_209287507.1">
    <property type="nucleotide sequence ID" value="NZ_JACVEW010000012.1"/>
</dbReference>
<sequence length="363" mass="40144">MLFSRRASQETEQLRAQLAAVQKDYQQEIDTLKELVAEKESQLQAIQRQGDSEAKVLSYQLKGNEMLGSIREGLAINAEQLIEERKSLAEIDSVFDDTRAAVSRLSKRAEQINYHAESSLQATEVLDGTAESISKLVVGIKEISDQTNLLALNAAIEAARAGEAGRGFAVVADEVRNLASKAHQASGEIESLIGKVMDQTGTIKEIVTRNHESAVEVSASSTQIDGVVADVLDRSNQMQRVIARATTASFLDTVKLDHAVWKNRVYSLIESGRFAEGANDHTECRLGHWYYEGYGASHYGHMESFRSLESPHRRVHESGKAALEAGRTGDYTRMLQHLEQMESASLEVVKQVDRLMVEVSQQI</sequence>
<comment type="subcellular location">
    <subcellularLocation>
        <location evidence="1">Membrane</location>
    </subcellularLocation>
</comment>
<dbReference type="Proteomes" id="UP000810171">
    <property type="component" value="Unassembled WGS sequence"/>
</dbReference>
<accession>A0ABS3ZB07</accession>
<gene>
    <name evidence="6" type="ORF">H9C73_09085</name>
</gene>
<organism evidence="6 7">
    <name type="scientific">Marinobacterium alkalitolerans</name>
    <dbReference type="NCBI Taxonomy" id="1542925"/>
    <lineage>
        <taxon>Bacteria</taxon>
        <taxon>Pseudomonadati</taxon>
        <taxon>Pseudomonadota</taxon>
        <taxon>Gammaproteobacteria</taxon>
        <taxon>Oceanospirillales</taxon>
        <taxon>Oceanospirillaceae</taxon>
        <taxon>Marinobacterium</taxon>
    </lineage>
</organism>
<proteinExistence type="predicted"/>
<dbReference type="SMART" id="SM00283">
    <property type="entry name" value="MA"/>
    <property type="match status" value="1"/>
</dbReference>